<keyword evidence="1" id="KW-0808">Transferase</keyword>
<evidence type="ECO:0000313" key="2">
    <source>
        <dbReference type="Proteomes" id="UP000020561"/>
    </source>
</evidence>
<gene>
    <name evidence="1" type="ORF">I545_4194</name>
</gene>
<dbReference type="Proteomes" id="UP000020561">
    <property type="component" value="Unassembled WGS sequence"/>
</dbReference>
<dbReference type="GO" id="GO:0016740">
    <property type="term" value="F:transferase activity"/>
    <property type="evidence" value="ECO:0007669"/>
    <property type="project" value="UniProtKB-KW"/>
</dbReference>
<dbReference type="SUPFAM" id="SSF53756">
    <property type="entry name" value="UDP-Glycosyltransferase/glycogen phosphorylase"/>
    <property type="match status" value="1"/>
</dbReference>
<proteinExistence type="predicted"/>
<organism evidence="1 2">
    <name type="scientific">Mycobacterium kansasii 662</name>
    <dbReference type="NCBI Taxonomy" id="1299326"/>
    <lineage>
        <taxon>Bacteria</taxon>
        <taxon>Bacillati</taxon>
        <taxon>Actinomycetota</taxon>
        <taxon>Actinomycetes</taxon>
        <taxon>Mycobacteriales</taxon>
        <taxon>Mycobacteriaceae</taxon>
        <taxon>Mycobacterium</taxon>
    </lineage>
</organism>
<accession>X7ZDH3</accession>
<protein>
    <submittedName>
        <fullName evidence="1">Putative transferase</fullName>
    </submittedName>
</protein>
<reference evidence="1 2" key="1">
    <citation type="submission" date="2013-12" db="EMBL/GenBank/DDBJ databases">
        <authorList>
            <person name="Brown-Elliot B."/>
            <person name="Wallace R."/>
            <person name="Lenaerts A."/>
            <person name="Ordway D."/>
            <person name="DeGroote M.A."/>
            <person name="Parker T."/>
            <person name="Sizemore C."/>
            <person name="Tallon L.J."/>
            <person name="Sadzewicz L.K."/>
            <person name="Sengamalay N."/>
            <person name="Fraser C.M."/>
            <person name="Hine E."/>
            <person name="Shefchek K.A."/>
            <person name="Das S.P."/>
            <person name="Tettelin H."/>
        </authorList>
    </citation>
    <scope>NUCLEOTIDE SEQUENCE [LARGE SCALE GENOMIC DNA]</scope>
    <source>
        <strain evidence="1 2">662</strain>
    </source>
</reference>
<comment type="caution">
    <text evidence="1">The sequence shown here is derived from an EMBL/GenBank/DDBJ whole genome shotgun (WGS) entry which is preliminary data.</text>
</comment>
<dbReference type="PATRIC" id="fig|1299326.3.peg.4031"/>
<dbReference type="Gene3D" id="3.40.50.2000">
    <property type="entry name" value="Glycogen Phosphorylase B"/>
    <property type="match status" value="1"/>
</dbReference>
<evidence type="ECO:0000313" key="1">
    <source>
        <dbReference type="EMBL" id="EUA16645.1"/>
    </source>
</evidence>
<sequence length="271" mass="29753">MPMNTRANTAIVARLDGAGDVLITGPAVRAVAAYHDRVVMLVGPRGRDAAELLVGVDEIVQWQAPWVDFDSPELTAAHADGLVKQLRDIAPARLYIFTSFHQSPLPLALLAKMASVPWVGAISTDYPGALLDLRHQAPSGVPEPQRALSLTDAAGCPLPPATTARCGSGRLIRCRAGCRPGSGRTPSWRSIPAPPCRRGNRARTVARPWWRRWPKPGTAWSSPVVPARPRWPPRWPAMRPSTSVAGPAWRSWRRCSRRRAWSWHPIPGRRT</sequence>
<name>X7ZDH3_MYCKA</name>
<dbReference type="AlphaFoldDB" id="X7ZDH3"/>
<dbReference type="EMBL" id="JAOA01000006">
    <property type="protein sequence ID" value="EUA16645.1"/>
    <property type="molecule type" value="Genomic_DNA"/>
</dbReference>